<keyword evidence="1" id="KW-0472">Membrane</keyword>
<comment type="caution">
    <text evidence="2">The sequence shown here is derived from an EMBL/GenBank/DDBJ whole genome shotgun (WGS) entry which is preliminary data.</text>
</comment>
<protein>
    <submittedName>
        <fullName evidence="2">Uncharacterized protein</fullName>
    </submittedName>
</protein>
<feature type="transmembrane region" description="Helical" evidence="1">
    <location>
        <begin position="6"/>
        <end position="23"/>
    </location>
</feature>
<keyword evidence="3" id="KW-1185">Reference proteome</keyword>
<evidence type="ECO:0000313" key="3">
    <source>
        <dbReference type="Proteomes" id="UP001180845"/>
    </source>
</evidence>
<evidence type="ECO:0000313" key="2">
    <source>
        <dbReference type="EMBL" id="MDR7299933.1"/>
    </source>
</evidence>
<dbReference type="Proteomes" id="UP001180845">
    <property type="component" value="Unassembled WGS sequence"/>
</dbReference>
<keyword evidence="1" id="KW-1133">Transmembrane helix</keyword>
<reference evidence="2" key="1">
    <citation type="submission" date="2023-07" db="EMBL/GenBank/DDBJ databases">
        <title>Sequencing the genomes of 1000 actinobacteria strains.</title>
        <authorList>
            <person name="Klenk H.-P."/>
        </authorList>
    </citation>
    <scope>NUCLEOTIDE SEQUENCE</scope>
    <source>
        <strain evidence="2">DSM 45977</strain>
    </source>
</reference>
<dbReference type="EMBL" id="JAVDXW010000001">
    <property type="protein sequence ID" value="MDR7299933.1"/>
    <property type="molecule type" value="Genomic_DNA"/>
</dbReference>
<accession>A0AAE3ZA46</accession>
<organism evidence="2 3">
    <name type="scientific">Haloactinomyces albus</name>
    <dbReference type="NCBI Taxonomy" id="1352928"/>
    <lineage>
        <taxon>Bacteria</taxon>
        <taxon>Bacillati</taxon>
        <taxon>Actinomycetota</taxon>
        <taxon>Actinomycetes</taxon>
        <taxon>Actinopolysporales</taxon>
        <taxon>Actinopolysporaceae</taxon>
        <taxon>Haloactinomyces</taxon>
    </lineage>
</organism>
<evidence type="ECO:0000256" key="1">
    <source>
        <dbReference type="SAM" id="Phobius"/>
    </source>
</evidence>
<proteinExistence type="predicted"/>
<sequence>MTENLILILLSVVALGGIMWTVWDIHLDRRRRR</sequence>
<keyword evidence="1" id="KW-0812">Transmembrane</keyword>
<gene>
    <name evidence="2" type="ORF">JOF55_000114</name>
</gene>
<name>A0AAE3ZA46_9ACTN</name>
<dbReference type="AlphaFoldDB" id="A0AAE3ZA46"/>